<dbReference type="OrthoDB" id="9801454at2"/>
<sequence length="433" mass="46378">MKIEMICTGEEVLSGQIVDTNAAWVANTLMEQGYELSRKTTVGDRMDDLVTAFRHSAERADLVIVNGGLGPTSDDLSAEAAAMALGEPVVMFEQWRAVMEQMFSSRGRVMTPSNLKQAMLPRSAVVVDNPVGTACGFRVRLGKAWLFFTPGVPHELFRMVNEQLLPFLRDLDPRQGGSVSVHKLLTLGQAESAMANDIEALTVPCPEGVTVGYRASMPHIEVKLFRRSAVDQDQWQAYVGAVRAALGDSLVAENQPVLANEIHRLLTEQGATLALAESCTGGMIADQLVTLAGSSAYLQGSLVTYSNEAKQICCGVKASTLQRHGAVSLPTVVEMAEGARARLHSDYGVSVSGIAGPEGGTDDKPVGTVCFCVSGPAGSWSQTLAFGSGANRSRTLIRKLSAAVALDMLRRMLLGQPVIADYPFLKRVDRLPV</sequence>
<dbReference type="InterPro" id="IPR008135">
    <property type="entry name" value="Competence-induced_CinA"/>
</dbReference>
<evidence type="ECO:0000313" key="4">
    <source>
        <dbReference type="Proteomes" id="UP000199527"/>
    </source>
</evidence>
<dbReference type="InterPro" id="IPR036653">
    <property type="entry name" value="CinA-like_C"/>
</dbReference>
<dbReference type="Pfam" id="PF02464">
    <property type="entry name" value="CinA"/>
    <property type="match status" value="1"/>
</dbReference>
<dbReference type="Gene3D" id="3.40.980.10">
    <property type="entry name" value="MoaB/Mog-like domain"/>
    <property type="match status" value="1"/>
</dbReference>
<dbReference type="InterPro" id="IPR036425">
    <property type="entry name" value="MoaB/Mog-like_dom_sf"/>
</dbReference>
<dbReference type="AlphaFoldDB" id="A0A1G8V9Z5"/>
<comment type="similarity">
    <text evidence="1">Belongs to the CinA family.</text>
</comment>
<organism evidence="3 4">
    <name type="scientific">Ferrimonas sediminum</name>
    <dbReference type="NCBI Taxonomy" id="718193"/>
    <lineage>
        <taxon>Bacteria</taxon>
        <taxon>Pseudomonadati</taxon>
        <taxon>Pseudomonadota</taxon>
        <taxon>Gammaproteobacteria</taxon>
        <taxon>Alteromonadales</taxon>
        <taxon>Ferrimonadaceae</taxon>
        <taxon>Ferrimonas</taxon>
    </lineage>
</organism>
<dbReference type="InterPro" id="IPR050101">
    <property type="entry name" value="CinA"/>
</dbReference>
<dbReference type="RefSeq" id="WP_090365793.1">
    <property type="nucleotide sequence ID" value="NZ_FNEM01000010.1"/>
</dbReference>
<dbReference type="PANTHER" id="PTHR13939">
    <property type="entry name" value="NICOTINAMIDE-NUCLEOTIDE AMIDOHYDROLASE PNCC"/>
    <property type="match status" value="1"/>
</dbReference>
<dbReference type="EMBL" id="FNEM01000010">
    <property type="protein sequence ID" value="SDJ62000.1"/>
    <property type="molecule type" value="Genomic_DNA"/>
</dbReference>
<dbReference type="Pfam" id="PF00994">
    <property type="entry name" value="MoCF_biosynth"/>
    <property type="match status" value="1"/>
</dbReference>
<evidence type="ECO:0000256" key="1">
    <source>
        <dbReference type="HAMAP-Rule" id="MF_00226"/>
    </source>
</evidence>
<dbReference type="InterPro" id="IPR001453">
    <property type="entry name" value="MoaB/Mog_dom"/>
</dbReference>
<evidence type="ECO:0000313" key="3">
    <source>
        <dbReference type="EMBL" id="SDJ62000.1"/>
    </source>
</evidence>
<keyword evidence="4" id="KW-1185">Reference proteome</keyword>
<dbReference type="Proteomes" id="UP000199527">
    <property type="component" value="Unassembled WGS sequence"/>
</dbReference>
<reference evidence="4" key="1">
    <citation type="submission" date="2016-10" db="EMBL/GenBank/DDBJ databases">
        <authorList>
            <person name="Varghese N."/>
            <person name="Submissions S."/>
        </authorList>
    </citation>
    <scope>NUCLEOTIDE SEQUENCE [LARGE SCALE GENOMIC DNA]</scope>
    <source>
        <strain evidence="4">DSM 23317</strain>
    </source>
</reference>
<dbReference type="SMART" id="SM00852">
    <property type="entry name" value="MoCF_biosynth"/>
    <property type="match status" value="1"/>
</dbReference>
<dbReference type="NCBIfam" id="TIGR00200">
    <property type="entry name" value="cinA_nterm"/>
    <property type="match status" value="1"/>
</dbReference>
<evidence type="ECO:0000259" key="2">
    <source>
        <dbReference type="SMART" id="SM00852"/>
    </source>
</evidence>
<dbReference type="HAMAP" id="MF_00226_B">
    <property type="entry name" value="CinA_B"/>
    <property type="match status" value="1"/>
</dbReference>
<dbReference type="SUPFAM" id="SSF53218">
    <property type="entry name" value="Molybdenum cofactor biosynthesis proteins"/>
    <property type="match status" value="1"/>
</dbReference>
<name>A0A1G8V9Z5_9GAMM</name>
<dbReference type="InterPro" id="IPR008136">
    <property type="entry name" value="CinA_C"/>
</dbReference>
<accession>A0A1G8V9Z5</accession>
<dbReference type="PIRSF" id="PIRSF006728">
    <property type="entry name" value="CinA"/>
    <property type="match status" value="1"/>
</dbReference>
<dbReference type="NCBIfam" id="TIGR00199">
    <property type="entry name" value="PncC_domain"/>
    <property type="match status" value="1"/>
</dbReference>
<dbReference type="CDD" id="cd00885">
    <property type="entry name" value="cinA"/>
    <property type="match status" value="1"/>
</dbReference>
<dbReference type="PANTHER" id="PTHR13939:SF0">
    <property type="entry name" value="NMN AMIDOHYDROLASE-LIKE PROTEIN YFAY"/>
    <property type="match status" value="1"/>
</dbReference>
<dbReference type="Gene3D" id="3.90.950.20">
    <property type="entry name" value="CinA-like"/>
    <property type="match status" value="1"/>
</dbReference>
<feature type="domain" description="MoaB/Mog" evidence="2">
    <location>
        <begin position="4"/>
        <end position="171"/>
    </location>
</feature>
<protein>
    <recommendedName>
        <fullName evidence="1">CinA-like protein</fullName>
    </recommendedName>
</protein>
<dbReference type="NCBIfam" id="TIGR00177">
    <property type="entry name" value="molyb_syn"/>
    <property type="match status" value="1"/>
</dbReference>
<dbReference type="SUPFAM" id="SSF142433">
    <property type="entry name" value="CinA-like"/>
    <property type="match status" value="1"/>
</dbReference>
<gene>
    <name evidence="3" type="ORF">SAMN04488540_110126</name>
</gene>
<proteinExistence type="inferred from homology"/>